<evidence type="ECO:0000256" key="2">
    <source>
        <dbReference type="ARBA" id="ARBA00023015"/>
    </source>
</evidence>
<dbReference type="EMBL" id="MRCC01000001">
    <property type="protein sequence ID" value="OKH29044.1"/>
    <property type="molecule type" value="Genomic_DNA"/>
</dbReference>
<dbReference type="InterPro" id="IPR001789">
    <property type="entry name" value="Sig_transdc_resp-reg_receiver"/>
</dbReference>
<dbReference type="PANTHER" id="PTHR48111">
    <property type="entry name" value="REGULATOR OF RPOS"/>
    <property type="match status" value="1"/>
</dbReference>
<evidence type="ECO:0000256" key="4">
    <source>
        <dbReference type="ARBA" id="ARBA00023163"/>
    </source>
</evidence>
<evidence type="ECO:0000256" key="3">
    <source>
        <dbReference type="ARBA" id="ARBA00023125"/>
    </source>
</evidence>
<gene>
    <name evidence="8" type="ORF">NIES1031_00060</name>
</gene>
<evidence type="ECO:0000259" key="7">
    <source>
        <dbReference type="PROSITE" id="PS50110"/>
    </source>
</evidence>
<dbReference type="GO" id="GO:0005829">
    <property type="term" value="C:cytosol"/>
    <property type="evidence" value="ECO:0007669"/>
    <property type="project" value="TreeGrafter"/>
</dbReference>
<dbReference type="GO" id="GO:0032993">
    <property type="term" value="C:protein-DNA complex"/>
    <property type="evidence" value="ECO:0007669"/>
    <property type="project" value="TreeGrafter"/>
</dbReference>
<evidence type="ECO:0000256" key="6">
    <source>
        <dbReference type="SAM" id="Coils"/>
    </source>
</evidence>
<dbReference type="STRING" id="247279.NIES1031_00060"/>
<dbReference type="OrthoDB" id="508510at2"/>
<protein>
    <submittedName>
        <fullName evidence="8">Response regulator</fullName>
    </submittedName>
</protein>
<dbReference type="PANTHER" id="PTHR48111:SF4">
    <property type="entry name" value="DNA-BINDING DUAL TRANSCRIPTIONAL REGULATOR OMPR"/>
    <property type="match status" value="1"/>
</dbReference>
<dbReference type="SMART" id="SM00448">
    <property type="entry name" value="REC"/>
    <property type="match status" value="1"/>
</dbReference>
<keyword evidence="2" id="KW-0805">Transcription regulation</keyword>
<dbReference type="InterPro" id="IPR039420">
    <property type="entry name" value="WalR-like"/>
</dbReference>
<keyword evidence="3" id="KW-0238">DNA-binding</keyword>
<feature type="coiled-coil region" evidence="6">
    <location>
        <begin position="122"/>
        <end position="149"/>
    </location>
</feature>
<feature type="modified residue" description="4-aspartylphosphate" evidence="5">
    <location>
        <position position="52"/>
    </location>
</feature>
<evidence type="ECO:0000256" key="5">
    <source>
        <dbReference type="PROSITE-ProRule" id="PRU00169"/>
    </source>
</evidence>
<keyword evidence="1 5" id="KW-0597">Phosphoprotein</keyword>
<dbReference type="Gene3D" id="3.40.50.2300">
    <property type="match status" value="1"/>
</dbReference>
<keyword evidence="6" id="KW-0175">Coiled coil</keyword>
<feature type="domain" description="Response regulatory" evidence="7">
    <location>
        <begin position="3"/>
        <end position="119"/>
    </location>
</feature>
<keyword evidence="9" id="KW-1185">Reference proteome</keyword>
<proteinExistence type="predicted"/>
<comment type="caution">
    <text evidence="8">The sequence shown here is derived from an EMBL/GenBank/DDBJ whole genome shotgun (WGS) entry which is preliminary data.</text>
</comment>
<dbReference type="InterPro" id="IPR011006">
    <property type="entry name" value="CheY-like_superfamily"/>
</dbReference>
<evidence type="ECO:0000313" key="8">
    <source>
        <dbReference type="EMBL" id="OKH29044.1"/>
    </source>
</evidence>
<organism evidence="8 9">
    <name type="scientific">Chroogloeocystis siderophila 5.2 s.c.1</name>
    <dbReference type="NCBI Taxonomy" id="247279"/>
    <lineage>
        <taxon>Bacteria</taxon>
        <taxon>Bacillati</taxon>
        <taxon>Cyanobacteriota</taxon>
        <taxon>Cyanophyceae</taxon>
        <taxon>Oscillatoriophycideae</taxon>
        <taxon>Chroococcales</taxon>
        <taxon>Chroococcaceae</taxon>
        <taxon>Chroogloeocystis</taxon>
    </lineage>
</organism>
<name>A0A1U7HZH9_9CHRO</name>
<accession>A0A1U7HZH9</accession>
<dbReference type="AlphaFoldDB" id="A0A1U7HZH9"/>
<dbReference type="PROSITE" id="PS50110">
    <property type="entry name" value="RESPONSE_REGULATORY"/>
    <property type="match status" value="1"/>
</dbReference>
<dbReference type="GO" id="GO:0006355">
    <property type="term" value="P:regulation of DNA-templated transcription"/>
    <property type="evidence" value="ECO:0007669"/>
    <property type="project" value="TreeGrafter"/>
</dbReference>
<keyword evidence="4" id="KW-0804">Transcription</keyword>
<dbReference type="CDD" id="cd17574">
    <property type="entry name" value="REC_OmpR"/>
    <property type="match status" value="1"/>
</dbReference>
<evidence type="ECO:0000313" key="9">
    <source>
        <dbReference type="Proteomes" id="UP000185984"/>
    </source>
</evidence>
<evidence type="ECO:0000256" key="1">
    <source>
        <dbReference type="ARBA" id="ARBA00022553"/>
    </source>
</evidence>
<dbReference type="GO" id="GO:0000976">
    <property type="term" value="F:transcription cis-regulatory region binding"/>
    <property type="evidence" value="ECO:0007669"/>
    <property type="project" value="TreeGrafter"/>
</dbReference>
<sequence length="221" mass="25145">MKKILVIEDEPDVRANIIELLEAEEFHVVAAENGFFGALWAQEYLPDLIICDVRMPELNGYDVLTALRQDAATATIPFIFLTANADRSDMRRGMELGADDYLTKPFSRTELLNAIASRFAKQEVVMQQYNNERERADSLKQKVQELENYASAKASIVPKLNIAMSIVKNLPPGLQRDRCLEILRQVCNEEIKTLNNTPALQKLLPAESITFLRQFNLVFKQ</sequence>
<dbReference type="Proteomes" id="UP000185984">
    <property type="component" value="Unassembled WGS sequence"/>
</dbReference>
<dbReference type="GO" id="GO:0000156">
    <property type="term" value="F:phosphorelay response regulator activity"/>
    <property type="evidence" value="ECO:0007669"/>
    <property type="project" value="TreeGrafter"/>
</dbReference>
<dbReference type="Pfam" id="PF00072">
    <property type="entry name" value="Response_reg"/>
    <property type="match status" value="1"/>
</dbReference>
<dbReference type="RefSeq" id="WP_073547544.1">
    <property type="nucleotide sequence ID" value="NZ_CAWMVK010000001.1"/>
</dbReference>
<reference evidence="8 9" key="1">
    <citation type="submission" date="2016-11" db="EMBL/GenBank/DDBJ databases">
        <title>Draft Genome Sequences of Nine Cyanobacterial Strains from Diverse Habitats.</title>
        <authorList>
            <person name="Zhu T."/>
            <person name="Hou S."/>
            <person name="Lu X."/>
            <person name="Hess W.R."/>
        </authorList>
    </citation>
    <scope>NUCLEOTIDE SEQUENCE [LARGE SCALE GENOMIC DNA]</scope>
    <source>
        <strain evidence="8 9">5.2 s.c.1</strain>
    </source>
</reference>
<dbReference type="SUPFAM" id="SSF52172">
    <property type="entry name" value="CheY-like"/>
    <property type="match status" value="1"/>
</dbReference>